<dbReference type="CDD" id="cd18577">
    <property type="entry name" value="ABC_6TM_Pgp_ABCB1_D1_like"/>
    <property type="match status" value="1"/>
</dbReference>
<dbReference type="InterPro" id="IPR039421">
    <property type="entry name" value="Type_1_exporter"/>
</dbReference>
<feature type="domain" description="ABC transporter" evidence="10">
    <location>
        <begin position="312"/>
        <end position="557"/>
    </location>
</feature>
<evidence type="ECO:0000313" key="13">
    <source>
        <dbReference type="Proteomes" id="UP000002668"/>
    </source>
</evidence>
<dbReference type="InterPro" id="IPR003439">
    <property type="entry name" value="ABC_transporter-like_ATP-bd"/>
</dbReference>
<evidence type="ECO:0000256" key="7">
    <source>
        <dbReference type="ARBA" id="ARBA00023136"/>
    </source>
</evidence>
<dbReference type="HOGENOM" id="CLU_000604_17_2_1"/>
<dbReference type="CDD" id="cd18578">
    <property type="entry name" value="ABC_6TM_Pgp_ABCB1_D2_like"/>
    <property type="match status" value="1"/>
</dbReference>
<dbReference type="GO" id="GO:0015421">
    <property type="term" value="F:ABC-type oligopeptide transporter activity"/>
    <property type="evidence" value="ECO:0007669"/>
    <property type="project" value="TreeGrafter"/>
</dbReference>
<dbReference type="PANTHER" id="PTHR43394:SF1">
    <property type="entry name" value="ATP-BINDING CASSETTE SUB-FAMILY B MEMBER 10, MITOCHONDRIAL"/>
    <property type="match status" value="1"/>
</dbReference>
<dbReference type="SUPFAM" id="SSF52540">
    <property type="entry name" value="P-loop containing nucleoside triphosphate hydrolases"/>
    <property type="match status" value="2"/>
</dbReference>
<evidence type="ECO:0000256" key="5">
    <source>
        <dbReference type="ARBA" id="ARBA00022840"/>
    </source>
</evidence>
<dbReference type="GO" id="GO:0005743">
    <property type="term" value="C:mitochondrial inner membrane"/>
    <property type="evidence" value="ECO:0007669"/>
    <property type="project" value="TreeGrafter"/>
</dbReference>
<feature type="transmembrane region" description="Helical" evidence="9">
    <location>
        <begin position="216"/>
        <end position="238"/>
    </location>
</feature>
<keyword evidence="4" id="KW-0547">Nucleotide-binding</keyword>
<dbReference type="Gene3D" id="1.20.1560.10">
    <property type="entry name" value="ABC transporter type 1, transmembrane domain"/>
    <property type="match status" value="1"/>
</dbReference>
<dbReference type="CDD" id="cd03249">
    <property type="entry name" value="ABC_MTABC3_MDL1_MDL2"/>
    <property type="match status" value="1"/>
</dbReference>
<dbReference type="InterPro" id="IPR027417">
    <property type="entry name" value="P-loop_NTPase"/>
</dbReference>
<feature type="transmembrane region" description="Helical" evidence="9">
    <location>
        <begin position="773"/>
        <end position="792"/>
    </location>
</feature>
<feature type="domain" description="ABC transmembrane type-1" evidence="11">
    <location>
        <begin position="1"/>
        <end position="279"/>
    </location>
</feature>
<feature type="transmembrane region" description="Helical" evidence="9">
    <location>
        <begin position="891"/>
        <end position="913"/>
    </location>
</feature>
<evidence type="ECO:0000256" key="8">
    <source>
        <dbReference type="SAM" id="MobiDB-lite"/>
    </source>
</evidence>
<dbReference type="AlphaFoldDB" id="E5A5N7"/>
<reference evidence="13" key="1">
    <citation type="journal article" date="2011" name="Nat. Commun.">
        <title>Effector diversification within compartments of the Leptosphaeria maculans genome affected by Repeat-Induced Point mutations.</title>
        <authorList>
            <person name="Rouxel T."/>
            <person name="Grandaubert J."/>
            <person name="Hane J.K."/>
            <person name="Hoede C."/>
            <person name="van de Wouw A.P."/>
            <person name="Couloux A."/>
            <person name="Dominguez V."/>
            <person name="Anthouard V."/>
            <person name="Bally P."/>
            <person name="Bourras S."/>
            <person name="Cozijnsen A.J."/>
            <person name="Ciuffetti L.M."/>
            <person name="Degrave A."/>
            <person name="Dilmaghani A."/>
            <person name="Duret L."/>
            <person name="Fudal I."/>
            <person name="Goodwin S.B."/>
            <person name="Gout L."/>
            <person name="Glaser N."/>
            <person name="Linglin J."/>
            <person name="Kema G.H.J."/>
            <person name="Lapalu N."/>
            <person name="Lawrence C.B."/>
            <person name="May K."/>
            <person name="Meyer M."/>
            <person name="Ollivier B."/>
            <person name="Poulain J."/>
            <person name="Schoch C.L."/>
            <person name="Simon A."/>
            <person name="Spatafora J.W."/>
            <person name="Stachowiak A."/>
            <person name="Turgeon B.G."/>
            <person name="Tyler B.M."/>
            <person name="Vincent D."/>
            <person name="Weissenbach J."/>
            <person name="Amselem J."/>
            <person name="Quesneville H."/>
            <person name="Oliver R.P."/>
            <person name="Wincker P."/>
            <person name="Balesdent M.-H."/>
            <person name="Howlett B.J."/>
        </authorList>
    </citation>
    <scope>NUCLEOTIDE SEQUENCE [LARGE SCALE GENOMIC DNA]</scope>
    <source>
        <strain evidence="13">JN3 / isolate v23.1.3 / race Av1-4-5-6-7-8</strain>
    </source>
</reference>
<proteinExistence type="inferred from homology"/>
<feature type="transmembrane region" description="Helical" evidence="9">
    <location>
        <begin position="629"/>
        <end position="652"/>
    </location>
</feature>
<dbReference type="GO" id="GO:0005524">
    <property type="term" value="F:ATP binding"/>
    <property type="evidence" value="ECO:0007669"/>
    <property type="project" value="UniProtKB-KW"/>
</dbReference>
<dbReference type="FunFam" id="3.40.50.300:FF:000251">
    <property type="entry name" value="ABC transporter B family member 19"/>
    <property type="match status" value="1"/>
</dbReference>
<feature type="domain" description="ABC transporter" evidence="10">
    <location>
        <begin position="953"/>
        <end position="1191"/>
    </location>
</feature>
<dbReference type="PROSITE" id="PS50929">
    <property type="entry name" value="ABC_TM1F"/>
    <property type="match status" value="2"/>
</dbReference>
<organism evidence="13">
    <name type="scientific">Leptosphaeria maculans (strain JN3 / isolate v23.1.3 / race Av1-4-5-6-7-8)</name>
    <name type="common">Blackleg fungus</name>
    <name type="synonym">Phoma lingam</name>
    <dbReference type="NCBI Taxonomy" id="985895"/>
    <lineage>
        <taxon>Eukaryota</taxon>
        <taxon>Fungi</taxon>
        <taxon>Dikarya</taxon>
        <taxon>Ascomycota</taxon>
        <taxon>Pezizomycotina</taxon>
        <taxon>Dothideomycetes</taxon>
        <taxon>Pleosporomycetidae</taxon>
        <taxon>Pleosporales</taxon>
        <taxon>Pleosporineae</taxon>
        <taxon>Leptosphaeriaceae</taxon>
        <taxon>Plenodomus</taxon>
        <taxon>Plenodomus lingam/Leptosphaeria maculans species complex</taxon>
    </lineage>
</organism>
<dbReference type="SUPFAM" id="SSF90123">
    <property type="entry name" value="ABC transporter transmembrane region"/>
    <property type="match status" value="2"/>
</dbReference>
<keyword evidence="6 9" id="KW-1133">Transmembrane helix</keyword>
<feature type="transmembrane region" description="Helical" evidence="9">
    <location>
        <begin position="137"/>
        <end position="159"/>
    </location>
</feature>
<feature type="transmembrane region" description="Helical" evidence="9">
    <location>
        <begin position="112"/>
        <end position="131"/>
    </location>
</feature>
<gene>
    <name evidence="12" type="ORF">LEMA_P081740.1</name>
</gene>
<dbReference type="GO" id="GO:0090374">
    <property type="term" value="P:oligopeptide export from mitochondrion"/>
    <property type="evidence" value="ECO:0007669"/>
    <property type="project" value="TreeGrafter"/>
</dbReference>
<dbReference type="Gene3D" id="3.40.50.300">
    <property type="entry name" value="P-loop containing nucleotide triphosphate hydrolases"/>
    <property type="match status" value="2"/>
</dbReference>
<evidence type="ECO:0000256" key="2">
    <source>
        <dbReference type="ARBA" id="ARBA00007577"/>
    </source>
</evidence>
<dbReference type="InterPro" id="IPR003593">
    <property type="entry name" value="AAA+_ATPase"/>
</dbReference>
<name>E5A5N7_LEPMJ</name>
<dbReference type="PANTHER" id="PTHR43394">
    <property type="entry name" value="ATP-DEPENDENT PERMEASE MDL1, MITOCHONDRIAL"/>
    <property type="match status" value="1"/>
</dbReference>
<dbReference type="OMA" id="QFMATFV"/>
<keyword evidence="13" id="KW-1185">Reference proteome</keyword>
<dbReference type="InParanoid" id="E5A5N7"/>
<dbReference type="SMART" id="SM00382">
    <property type="entry name" value="AAA"/>
    <property type="match status" value="2"/>
</dbReference>
<dbReference type="STRING" id="985895.E5A5N7"/>
<accession>E5A5N7</accession>
<dbReference type="PROSITE" id="PS50893">
    <property type="entry name" value="ABC_TRANSPORTER_2"/>
    <property type="match status" value="2"/>
</dbReference>
<dbReference type="InterPro" id="IPR036640">
    <property type="entry name" value="ABC1_TM_sf"/>
</dbReference>
<feature type="transmembrane region" description="Helical" evidence="9">
    <location>
        <begin position="742"/>
        <end position="767"/>
    </location>
</feature>
<sequence>MFPLLILFIGNLVQVLKDFNLGTIPQEQLSEQIRDIALYIVYLFLGQLVSVFIFTNGCLLVGEAITNAIREKYVRSLFRQNIAFFDTYGSGKITSQLTSSTATIQDAISHKIGLFVSACSCFVASYAIGFVKHWKLTFILTSTVVAITGVMIIMSGFMAKFGANSSGALAEASAKLEETFSGIRVVKALGLEKRLSDELDPQLLNIEFWGKRVRHVMGWMLAIMYGLIFLNYGLAIWQGYRFMQGGTEDVGAIITVLMCLNIGAFLFGNVGPHLQAMSLGAAAAQDIFAVIERESVTDGGAPPGSFEVEGNIEFRNVSHVYPSRPDTHVLQDFSMIFPAGKVTAIVGASGSGKSTIVSILERFYEPVSGQVFLDGHDITHLNVQWLRQQFGLVGQEPVLFNGSIFKNVAYGLKGTQYGQESREVTMKLVTEACRIANAHDFITALPHGYDQEVGIRGASLSGGQRQRIAIARAIVSGPKILLLDEATSALDVQSEEAVQLGLNMASSGRTTIVVAHSLSTIKLADNIIVMEKGRVAQQGTHAELEAQEGLYQTFVRRQQLKQATLEPPHARITPAVDTPASPQHRLSEKTGSIYGQGESEAADKSPSTKYSFVQLVKFVARFNKEDWRLMVTGIASAVISGAVWPAHSVFFAKAIVALSSPSPASLARGPNFWAAMYVMLAFVQIASQGVQGSAFAICAERLILRARRVAFKYLLRQDVEFFDDPLHSSGIMTSFVSSDVNALAGLSGVFLGTLFSATATVLGGLILSLAVGWKLTLVTMGTIPIIIVAGYLRLKLVGTLEKISRKVHEESAGRVCEEINAVRTVAASCLEDEMCEDYVRSLKSKEKTYLRATLWSSGWYALSEAVPLGCMSLGFWYGATLVMRTEYTTEQFFIVVTAVIFGASSAGLVFAFAPDFGKAGVSAERLQELVDRQPEVDTWSEEGDHIETTNGKVDVSNVVFYYNQRSKTPVLNSISLGAAPGQSIGLCGGSGSGKSTVASLLERFYNPSSGTVSLDEKDVRTININSYRAQFALVNQEPLLFSCSIRENLLYGSLGKDLTDSEIEEACKMAQVYDFVCSLPEGLDTSFGSNAVMLSGGQRQRLSIARAILRKPRVLILDEATSALDSTSERAVIEALTKTAEGRTTIMVAHRLSTIQGCDKIFYLRAGAVAEEGTHEELMAKRGSYYDSVNLQSLG</sequence>
<dbReference type="FunFam" id="3.40.50.300:FF:000913">
    <property type="entry name" value="ABC multidrug transporter SitT"/>
    <property type="match status" value="1"/>
</dbReference>
<dbReference type="Proteomes" id="UP000002668">
    <property type="component" value="Genome"/>
</dbReference>
<feature type="transmembrane region" description="Helical" evidence="9">
    <location>
        <begin position="39"/>
        <end position="62"/>
    </location>
</feature>
<evidence type="ECO:0000313" key="12">
    <source>
        <dbReference type="EMBL" id="CBX98935.1"/>
    </source>
</evidence>
<dbReference type="PROSITE" id="PS00211">
    <property type="entry name" value="ABC_TRANSPORTER_1"/>
    <property type="match status" value="2"/>
</dbReference>
<dbReference type="GO" id="GO:0016887">
    <property type="term" value="F:ATP hydrolysis activity"/>
    <property type="evidence" value="ECO:0007669"/>
    <property type="project" value="InterPro"/>
</dbReference>
<feature type="region of interest" description="Disordered" evidence="8">
    <location>
        <begin position="567"/>
        <end position="604"/>
    </location>
</feature>
<feature type="transmembrane region" description="Helical" evidence="9">
    <location>
        <begin position="672"/>
        <end position="698"/>
    </location>
</feature>
<evidence type="ECO:0000256" key="4">
    <source>
        <dbReference type="ARBA" id="ARBA00022741"/>
    </source>
</evidence>
<dbReference type="OrthoDB" id="6500128at2759"/>
<evidence type="ECO:0000256" key="9">
    <source>
        <dbReference type="SAM" id="Phobius"/>
    </source>
</evidence>
<dbReference type="Pfam" id="PF00005">
    <property type="entry name" value="ABC_tran"/>
    <property type="match status" value="2"/>
</dbReference>
<dbReference type="Pfam" id="PF00664">
    <property type="entry name" value="ABC_membrane"/>
    <property type="match status" value="2"/>
</dbReference>
<keyword evidence="3 9" id="KW-0812">Transmembrane</keyword>
<keyword evidence="7 9" id="KW-0472">Membrane</keyword>
<feature type="transmembrane region" description="Helical" evidence="9">
    <location>
        <begin position="250"/>
        <end position="270"/>
    </location>
</feature>
<evidence type="ECO:0000256" key="6">
    <source>
        <dbReference type="ARBA" id="ARBA00022989"/>
    </source>
</evidence>
<dbReference type="InterPro" id="IPR017871">
    <property type="entry name" value="ABC_transporter-like_CS"/>
</dbReference>
<dbReference type="eggNOG" id="KOG0055">
    <property type="taxonomic scope" value="Eukaryota"/>
</dbReference>
<comment type="subcellular location">
    <subcellularLocation>
        <location evidence="1">Membrane</location>
        <topology evidence="1">Multi-pass membrane protein</topology>
    </subcellularLocation>
</comment>
<keyword evidence="5" id="KW-0067">ATP-binding</keyword>
<evidence type="ECO:0000256" key="1">
    <source>
        <dbReference type="ARBA" id="ARBA00004141"/>
    </source>
</evidence>
<evidence type="ECO:0000256" key="3">
    <source>
        <dbReference type="ARBA" id="ARBA00022692"/>
    </source>
</evidence>
<dbReference type="VEuPathDB" id="FungiDB:LEMA_P081740.1"/>
<dbReference type="InterPro" id="IPR011527">
    <property type="entry name" value="ABC1_TM_dom"/>
</dbReference>
<comment type="similarity">
    <text evidence="2">Belongs to the ABC transporter superfamily. ABCB family. Multidrug resistance exporter (TC 3.A.1.201) subfamily.</text>
</comment>
<evidence type="ECO:0000259" key="11">
    <source>
        <dbReference type="PROSITE" id="PS50929"/>
    </source>
</evidence>
<feature type="domain" description="ABC transmembrane type-1" evidence="11">
    <location>
        <begin position="631"/>
        <end position="918"/>
    </location>
</feature>
<protein>
    <submittedName>
        <fullName evidence="12">Similar to multidrug resistance protein 1</fullName>
    </submittedName>
</protein>
<dbReference type="EMBL" id="FP929134">
    <property type="protein sequence ID" value="CBX98935.1"/>
    <property type="molecule type" value="Genomic_DNA"/>
</dbReference>
<evidence type="ECO:0000259" key="10">
    <source>
        <dbReference type="PROSITE" id="PS50893"/>
    </source>
</evidence>